<dbReference type="Proteomes" id="UP001202117">
    <property type="component" value="Unassembled WGS sequence"/>
</dbReference>
<evidence type="ECO:0000313" key="2">
    <source>
        <dbReference type="EMBL" id="MCH4563094.1"/>
    </source>
</evidence>
<feature type="chain" id="PRO_5046428173" description="Lipoprotein" evidence="1">
    <location>
        <begin position="24"/>
        <end position="163"/>
    </location>
</feature>
<name>A0ABS9RTB8_9GAMM</name>
<gene>
    <name evidence="2" type="ORF">MKP05_08125</name>
</gene>
<comment type="caution">
    <text evidence="2">The sequence shown here is derived from an EMBL/GenBank/DDBJ whole genome shotgun (WGS) entry which is preliminary data.</text>
</comment>
<evidence type="ECO:0008006" key="4">
    <source>
        <dbReference type="Google" id="ProtNLM"/>
    </source>
</evidence>
<organism evidence="2 3">
    <name type="scientific">Halomonas flagellata</name>
    <dbReference type="NCBI Taxonomy" id="2920385"/>
    <lineage>
        <taxon>Bacteria</taxon>
        <taxon>Pseudomonadati</taxon>
        <taxon>Pseudomonadota</taxon>
        <taxon>Gammaproteobacteria</taxon>
        <taxon>Oceanospirillales</taxon>
        <taxon>Halomonadaceae</taxon>
        <taxon>Halomonas</taxon>
    </lineage>
</organism>
<dbReference type="EMBL" id="JAKVPY010000008">
    <property type="protein sequence ID" value="MCH4563094.1"/>
    <property type="molecule type" value="Genomic_DNA"/>
</dbReference>
<dbReference type="RefSeq" id="WP_240567848.1">
    <property type="nucleotide sequence ID" value="NZ_JAKVPY010000008.1"/>
</dbReference>
<evidence type="ECO:0000256" key="1">
    <source>
        <dbReference type="SAM" id="SignalP"/>
    </source>
</evidence>
<accession>A0ABS9RTB8</accession>
<sequence length="163" mass="18389">MVKQYLLASLLGFLILVPTTTLADCDCPGLREVVGEYTTVEATRYRGGLTSVEEAEQHVGESAKVFESEFSLWGEVRYEAPSYEVVCHSVPQEEGDVPTPSERWGNFYGFGADREVIEVLYVIPSKDKSPRYVFEIVGDELWAFLDGWFYRMKREPQIDGGAS</sequence>
<evidence type="ECO:0000313" key="3">
    <source>
        <dbReference type="Proteomes" id="UP001202117"/>
    </source>
</evidence>
<reference evidence="2 3" key="1">
    <citation type="submission" date="2022-02" db="EMBL/GenBank/DDBJ databases">
        <title>Halomonas fukangensis sp. nov., a halophilic bacterium isolated from a bulk soil of Kalidium foliatum at Fukang.</title>
        <authorList>
            <person name="Huang Y."/>
        </authorList>
    </citation>
    <scope>NUCLEOTIDE SEQUENCE [LARGE SCALE GENOMIC DNA]</scope>
    <source>
        <strain evidence="2 3">EGI 63088</strain>
    </source>
</reference>
<keyword evidence="1" id="KW-0732">Signal</keyword>
<keyword evidence="3" id="KW-1185">Reference proteome</keyword>
<feature type="signal peptide" evidence="1">
    <location>
        <begin position="1"/>
        <end position="23"/>
    </location>
</feature>
<protein>
    <recommendedName>
        <fullName evidence="4">Lipoprotein</fullName>
    </recommendedName>
</protein>
<proteinExistence type="predicted"/>